<dbReference type="EMBL" id="ML122252">
    <property type="protein sequence ID" value="RPD65584.1"/>
    <property type="molecule type" value="Genomic_DNA"/>
</dbReference>
<evidence type="ECO:0000313" key="3">
    <source>
        <dbReference type="Proteomes" id="UP000313359"/>
    </source>
</evidence>
<proteinExistence type="predicted"/>
<sequence length="287" mass="30921">MQGTPWASGEATVSVSTDTHDVLLSWPPASDFRTSLILPDLTRRFNVLQSLSGEPLVLDELKSKLAEQRAWGSQNQVTEGYADGEARVSGAQADAEDDDADPVHQSVRSSNSIPSRSLCPSPSIPSVSSTKDSQSSRRMSNNLFSSGKFRDQAYFLRNTNPHRGGRGAGPIAQSDSNASISTVESSARQENSTFMYSDSQSLWPTTPEGSLYTFSGSAPSNASTLSKDCSSRSICILGDQQSDYSSSFSKRLSKAVSPASLAFEQAFRELEGEDQGCRPSPTFLHAR</sequence>
<reference evidence="2" key="1">
    <citation type="journal article" date="2018" name="Genome Biol. Evol.">
        <title>Genomics and development of Lentinus tigrinus, a white-rot wood-decaying mushroom with dimorphic fruiting bodies.</title>
        <authorList>
            <person name="Wu B."/>
            <person name="Xu Z."/>
            <person name="Knudson A."/>
            <person name="Carlson A."/>
            <person name="Chen N."/>
            <person name="Kovaka S."/>
            <person name="LaButti K."/>
            <person name="Lipzen A."/>
            <person name="Pennachio C."/>
            <person name="Riley R."/>
            <person name="Schakwitz W."/>
            <person name="Umezawa K."/>
            <person name="Ohm R.A."/>
            <person name="Grigoriev I.V."/>
            <person name="Nagy L.G."/>
            <person name="Gibbons J."/>
            <person name="Hibbett D."/>
        </authorList>
    </citation>
    <scope>NUCLEOTIDE SEQUENCE [LARGE SCALE GENOMIC DNA]</scope>
    <source>
        <strain evidence="2">ALCF2SS1-6</strain>
    </source>
</reference>
<feature type="compositionally biased region" description="Low complexity" evidence="1">
    <location>
        <begin position="106"/>
        <end position="121"/>
    </location>
</feature>
<feature type="region of interest" description="Disordered" evidence="1">
    <location>
        <begin position="88"/>
        <end position="143"/>
    </location>
</feature>
<evidence type="ECO:0000313" key="2">
    <source>
        <dbReference type="EMBL" id="RPD65584.1"/>
    </source>
</evidence>
<name>A0A5C2SQF3_9APHY</name>
<feature type="region of interest" description="Disordered" evidence="1">
    <location>
        <begin position="157"/>
        <end position="189"/>
    </location>
</feature>
<dbReference type="Proteomes" id="UP000313359">
    <property type="component" value="Unassembled WGS sequence"/>
</dbReference>
<organism evidence="2 3">
    <name type="scientific">Lentinus tigrinus ALCF2SS1-6</name>
    <dbReference type="NCBI Taxonomy" id="1328759"/>
    <lineage>
        <taxon>Eukaryota</taxon>
        <taxon>Fungi</taxon>
        <taxon>Dikarya</taxon>
        <taxon>Basidiomycota</taxon>
        <taxon>Agaricomycotina</taxon>
        <taxon>Agaricomycetes</taxon>
        <taxon>Polyporales</taxon>
        <taxon>Polyporaceae</taxon>
        <taxon>Lentinus</taxon>
    </lineage>
</organism>
<keyword evidence="3" id="KW-1185">Reference proteome</keyword>
<feature type="compositionally biased region" description="Polar residues" evidence="1">
    <location>
        <begin position="124"/>
        <end position="143"/>
    </location>
</feature>
<dbReference type="STRING" id="1328759.A0A5C2SQF3"/>
<gene>
    <name evidence="2" type="ORF">L227DRAFT_607063</name>
</gene>
<feature type="compositionally biased region" description="Polar residues" evidence="1">
    <location>
        <begin position="173"/>
        <end position="189"/>
    </location>
</feature>
<accession>A0A5C2SQF3</accession>
<protein>
    <submittedName>
        <fullName evidence="2">Uncharacterized protein</fullName>
    </submittedName>
</protein>
<dbReference type="AlphaFoldDB" id="A0A5C2SQF3"/>
<evidence type="ECO:0000256" key="1">
    <source>
        <dbReference type="SAM" id="MobiDB-lite"/>
    </source>
</evidence>
<dbReference type="OrthoDB" id="3259825at2759"/>